<reference evidence="4" key="1">
    <citation type="journal article" date="2015" name="Genome Announc.">
        <title>Draft genome sequence of the cellulolytic fungus Chaetomium globosum.</title>
        <authorList>
            <person name="Cuomo C.A."/>
            <person name="Untereiner W.A."/>
            <person name="Ma L.-J."/>
            <person name="Grabherr M."/>
            <person name="Birren B.W."/>
        </authorList>
    </citation>
    <scope>NUCLEOTIDE SEQUENCE [LARGE SCALE GENOMIC DNA]</scope>
    <source>
        <strain evidence="4">ATCC 6205 / CBS 148.51 / DSM 1962 / NBRC 6347 / NRRL 1970</strain>
    </source>
</reference>
<dbReference type="Gene3D" id="2.130.10.10">
    <property type="entry name" value="YVTN repeat-like/Quinoprotein amine dehydrogenase"/>
    <property type="match status" value="3"/>
</dbReference>
<dbReference type="AlphaFoldDB" id="Q2HC59"/>
<dbReference type="VEuPathDB" id="FungiDB:CHGG_02195"/>
<gene>
    <name evidence="3" type="ORF">CHGG_02195</name>
</gene>
<dbReference type="GeneID" id="4389409"/>
<accession>Q2HC59</accession>
<dbReference type="InterPro" id="IPR015943">
    <property type="entry name" value="WD40/YVTN_repeat-like_dom_sf"/>
</dbReference>
<dbReference type="HOGENOM" id="CLU_375042_0_0_1"/>
<sequence>MSIACCERLLAVGLKNGDICIYDTAGFGTFEPVGTLTPGKKVRQLAFKPSPCFLASCSVRKLMLWDVRRSSGPSFPCVWAQDLNFTPDRVIFNREGTRILLSDPARCAIISFEAVSGSISETLFLPSSQDSDSSDGEELMGSWEAAEHAYVDSDQKLAALTYRNSSVFIWDLDAMEKVGNFERDGYEGVYSSPPALDLAFNPVPALDLVAISYSDGEVVLCNPWTLQQTGKRHLSYSLVLLASTSDGRILSGGAEDGAIHLLGFETLQPLYGIQPPDERSRLCGLAFSANNLWFFEIREQSCNVWELLVLIPKDGSDDSAFELNSENVPPHEPISSLAHAFQWRQAITAIQTTERGLFFVGRQDGTIDIRDGNSGEVVKKLRFHGGFVRIKQLGWNDANNILLSLDAHNHCIVSRLSFEKEPHATAMLDHREQDVVRQALLSPDSTSILVRTDATLKLISVARASVSAELDIPASFCSSHPSNPSQFIVFQFGKMHLFDWASLRRLLPAEGIAIAGLEPPFEPSNMMNGAWFGRPGSPYLVLCTNSPSQQQPTCFVALDAPKLAPENPEDVTVQVLASRQILVQTVIGVLKHVVGVLKHTLYFIDTMGWMSSIKLKNLRRADHYTRHFFIPPTWYVGSGTVLGVASKTAVAFARGEQLIPTYAHINHNNALRLFCLSQILQDPGLQPLQLLAKQLPHVRGLLCVQNNRIILPYLARPHVQAVGLAPSRGSLHHEAGAFFS</sequence>
<dbReference type="STRING" id="306901.Q2HC59"/>
<dbReference type="EMBL" id="CH408030">
    <property type="protein sequence ID" value="EAQ90260.1"/>
    <property type="molecule type" value="Genomic_DNA"/>
</dbReference>
<name>Q2HC59_CHAGB</name>
<dbReference type="InterPro" id="IPR036322">
    <property type="entry name" value="WD40_repeat_dom_sf"/>
</dbReference>
<dbReference type="eggNOG" id="KOG2029">
    <property type="taxonomic scope" value="Eukaryota"/>
</dbReference>
<proteinExistence type="predicted"/>
<dbReference type="InterPro" id="IPR051179">
    <property type="entry name" value="WD_repeat_multifunction"/>
</dbReference>
<evidence type="ECO:0000256" key="2">
    <source>
        <dbReference type="ARBA" id="ARBA00022737"/>
    </source>
</evidence>
<dbReference type="SUPFAM" id="SSF50978">
    <property type="entry name" value="WD40 repeat-like"/>
    <property type="match status" value="1"/>
</dbReference>
<evidence type="ECO:0000313" key="4">
    <source>
        <dbReference type="Proteomes" id="UP000001056"/>
    </source>
</evidence>
<dbReference type="Proteomes" id="UP000001056">
    <property type="component" value="Unassembled WGS sequence"/>
</dbReference>
<dbReference type="OrthoDB" id="194358at2759"/>
<keyword evidence="1" id="KW-0853">WD repeat</keyword>
<dbReference type="PANTHER" id="PTHR19857">
    <property type="entry name" value="MITOCHONDRIAL DIVISION PROTEIN 1-RELATED"/>
    <property type="match status" value="1"/>
</dbReference>
<keyword evidence="4" id="KW-1185">Reference proteome</keyword>
<evidence type="ECO:0000256" key="1">
    <source>
        <dbReference type="ARBA" id="ARBA00022574"/>
    </source>
</evidence>
<dbReference type="RefSeq" id="XP_001228711.1">
    <property type="nucleotide sequence ID" value="XM_001228710.1"/>
</dbReference>
<dbReference type="InParanoid" id="Q2HC59"/>
<dbReference type="PANTHER" id="PTHR19857:SF8">
    <property type="entry name" value="ANGIO-ASSOCIATED MIGRATORY CELL PROTEIN"/>
    <property type="match status" value="1"/>
</dbReference>
<evidence type="ECO:0000313" key="3">
    <source>
        <dbReference type="EMBL" id="EAQ90260.1"/>
    </source>
</evidence>
<organism evidence="3 4">
    <name type="scientific">Chaetomium globosum (strain ATCC 6205 / CBS 148.51 / DSM 1962 / NBRC 6347 / NRRL 1970)</name>
    <name type="common">Soil fungus</name>
    <dbReference type="NCBI Taxonomy" id="306901"/>
    <lineage>
        <taxon>Eukaryota</taxon>
        <taxon>Fungi</taxon>
        <taxon>Dikarya</taxon>
        <taxon>Ascomycota</taxon>
        <taxon>Pezizomycotina</taxon>
        <taxon>Sordariomycetes</taxon>
        <taxon>Sordariomycetidae</taxon>
        <taxon>Sordariales</taxon>
        <taxon>Chaetomiaceae</taxon>
        <taxon>Chaetomium</taxon>
    </lineage>
</organism>
<protein>
    <submittedName>
        <fullName evidence="3">Uncharacterized protein</fullName>
    </submittedName>
</protein>
<keyword evidence="2" id="KW-0677">Repeat</keyword>